<dbReference type="OrthoDB" id="263950at2"/>
<dbReference type="Proteomes" id="UP000248706">
    <property type="component" value="Unassembled WGS sequence"/>
</dbReference>
<dbReference type="RefSeq" id="WP_112426124.1">
    <property type="nucleotide sequence ID" value="NZ_MCIF01000002.1"/>
</dbReference>
<dbReference type="AlphaFoldDB" id="A0A328VC31"/>
<accession>A0A328VC31</accession>
<gene>
    <name evidence="1" type="ORF">A4R35_02175</name>
</gene>
<reference evidence="1 2" key="1">
    <citation type="submission" date="2016-08" db="EMBL/GenBank/DDBJ databases">
        <title>Analysis of Carbohydrate Active Enzymes in Thermogemmatispora T81 Reveals Carbohydrate Degradation Ability.</title>
        <authorList>
            <person name="Tomazini A."/>
            <person name="Lal S."/>
            <person name="Stott M."/>
            <person name="Henrissat B."/>
            <person name="Polikarpov I."/>
            <person name="Sparling R."/>
            <person name="Levin D.B."/>
        </authorList>
    </citation>
    <scope>NUCLEOTIDE SEQUENCE [LARGE SCALE GENOMIC DNA]</scope>
    <source>
        <strain evidence="1 2">T81</strain>
    </source>
</reference>
<evidence type="ECO:0000313" key="1">
    <source>
        <dbReference type="EMBL" id="RAQ94321.1"/>
    </source>
</evidence>
<evidence type="ECO:0000313" key="2">
    <source>
        <dbReference type="Proteomes" id="UP000248706"/>
    </source>
</evidence>
<keyword evidence="2" id="KW-1185">Reference proteome</keyword>
<proteinExistence type="predicted"/>
<name>A0A328VC31_9CHLR</name>
<sequence>MPPQDEPLLVDARTYEEAYGESLEETLDIDRWQGGSDLEALYRKLEAEIAEAVVFERAQREPIRREVFPRIARRPGAPRGAGCYRVSFDDLRYAHRALLFNGAVEACDGTSQRYDSLPITITQLGVCLVSYQGDQGSWSQRLFRRDLRATTGKPLEDLLALLERRSQRGSIEVEEQSRLSELARRGIMSYAERAVLTWKAQAPWRLGHGPPVPYELLTGSGSMELFTRSLAVLEELLLGHRKVVFVQSDTQKRHWLTIGQALEPLEFLVLETIEEQLLEIATRGHYPAHFKQQAEHFSHEVGSQVVMGVYRASAYAQPYLFYSHIDHVFEAALIALADSVLHKHRGFPLLIDLADAICRVVFGNDIFEDAIHTAHVHAGEPFRFVSERRTRARK</sequence>
<organism evidence="1 2">
    <name type="scientific">Thermogemmatispora tikiterensis</name>
    <dbReference type="NCBI Taxonomy" id="1825093"/>
    <lineage>
        <taxon>Bacteria</taxon>
        <taxon>Bacillati</taxon>
        <taxon>Chloroflexota</taxon>
        <taxon>Ktedonobacteria</taxon>
        <taxon>Thermogemmatisporales</taxon>
        <taxon>Thermogemmatisporaceae</taxon>
        <taxon>Thermogemmatispora</taxon>
    </lineage>
</organism>
<dbReference type="EMBL" id="MCIF01000002">
    <property type="protein sequence ID" value="RAQ94321.1"/>
    <property type="molecule type" value="Genomic_DNA"/>
</dbReference>
<comment type="caution">
    <text evidence="1">The sequence shown here is derived from an EMBL/GenBank/DDBJ whole genome shotgun (WGS) entry which is preliminary data.</text>
</comment>
<evidence type="ECO:0008006" key="3">
    <source>
        <dbReference type="Google" id="ProtNLM"/>
    </source>
</evidence>
<protein>
    <recommendedName>
        <fullName evidence="3">NurA domain-containing protein</fullName>
    </recommendedName>
</protein>